<dbReference type="InterPro" id="IPR036055">
    <property type="entry name" value="LDL_receptor-like_sf"/>
</dbReference>
<comment type="subcellular location">
    <subcellularLocation>
        <location evidence="1">Membrane</location>
        <topology evidence="1">Single-pass type II membrane protein</topology>
    </subcellularLocation>
</comment>
<dbReference type="InterPro" id="IPR000082">
    <property type="entry name" value="SEA_dom"/>
</dbReference>
<dbReference type="InterPro" id="IPR000998">
    <property type="entry name" value="MAM_dom"/>
</dbReference>
<dbReference type="GO" id="GO:0006508">
    <property type="term" value="P:proteolysis"/>
    <property type="evidence" value="ECO:0007669"/>
    <property type="project" value="UniProtKB-KW"/>
</dbReference>
<dbReference type="SUPFAM" id="SSF82671">
    <property type="entry name" value="SEA domain"/>
    <property type="match status" value="1"/>
</dbReference>
<dbReference type="InterPro" id="IPR035914">
    <property type="entry name" value="Sperma_CUB_dom_sf"/>
</dbReference>
<keyword evidence="11 13" id="KW-1015">Disulfide bond</keyword>
<dbReference type="Gene3D" id="4.10.400.10">
    <property type="entry name" value="Low-density Lipoprotein Receptor"/>
    <property type="match status" value="2"/>
</dbReference>
<evidence type="ECO:0000256" key="8">
    <source>
        <dbReference type="ARBA" id="ARBA00022968"/>
    </source>
</evidence>
<dbReference type="SMART" id="SM00020">
    <property type="entry name" value="Tryp_SPc"/>
    <property type="match status" value="1"/>
</dbReference>
<dbReference type="SUPFAM" id="SSF56487">
    <property type="entry name" value="SRCR-like"/>
    <property type="match status" value="1"/>
</dbReference>
<feature type="compositionally biased region" description="Low complexity" evidence="15">
    <location>
        <begin position="155"/>
        <end position="178"/>
    </location>
</feature>
<dbReference type="Pfam" id="PF00057">
    <property type="entry name" value="Ldl_recept_a"/>
    <property type="match status" value="2"/>
</dbReference>
<evidence type="ECO:0000259" key="20">
    <source>
        <dbReference type="PROSITE" id="PS50240"/>
    </source>
</evidence>
<keyword evidence="8" id="KW-0735">Signal-anchor</keyword>
<dbReference type="PANTHER" id="PTHR24252">
    <property type="entry name" value="ACROSIN-RELATED"/>
    <property type="match status" value="1"/>
</dbReference>
<dbReference type="InterPro" id="IPR018114">
    <property type="entry name" value="TRYPSIN_HIS"/>
</dbReference>
<dbReference type="Proteomes" id="UP000261360">
    <property type="component" value="Unplaced"/>
</dbReference>
<evidence type="ECO:0000256" key="4">
    <source>
        <dbReference type="ARBA" id="ARBA00022692"/>
    </source>
</evidence>
<dbReference type="InterPro" id="IPR043504">
    <property type="entry name" value="Peptidase_S1_PA_chymotrypsin"/>
</dbReference>
<keyword evidence="6 14" id="KW-0378">Hydrolase</keyword>
<evidence type="ECO:0000256" key="9">
    <source>
        <dbReference type="ARBA" id="ARBA00022989"/>
    </source>
</evidence>
<dbReference type="SUPFAM" id="SSF57424">
    <property type="entry name" value="LDL receptor-like module"/>
    <property type="match status" value="2"/>
</dbReference>
<dbReference type="CDD" id="cd00112">
    <property type="entry name" value="LDLa"/>
    <property type="match status" value="2"/>
</dbReference>
<dbReference type="Pfam" id="PF00431">
    <property type="entry name" value="CUB"/>
    <property type="match status" value="2"/>
</dbReference>
<evidence type="ECO:0000256" key="1">
    <source>
        <dbReference type="ARBA" id="ARBA00004606"/>
    </source>
</evidence>
<keyword evidence="12" id="KW-0325">Glycoprotein</keyword>
<accession>A0A3B4YFH9</accession>
<dbReference type="InterPro" id="IPR033116">
    <property type="entry name" value="TRYPSIN_SER"/>
</dbReference>
<dbReference type="SMART" id="SM00202">
    <property type="entry name" value="SR"/>
    <property type="match status" value="1"/>
</dbReference>
<keyword evidence="9 16" id="KW-1133">Transmembrane helix</keyword>
<keyword evidence="3 14" id="KW-0645">Protease</keyword>
<dbReference type="Gene3D" id="2.60.120.200">
    <property type="match status" value="1"/>
</dbReference>
<dbReference type="InterPro" id="IPR023415">
    <property type="entry name" value="LDLR_class-A_CS"/>
</dbReference>
<dbReference type="Pfam" id="PF15494">
    <property type="entry name" value="SRCR_2"/>
    <property type="match status" value="1"/>
</dbReference>
<dbReference type="InterPro" id="IPR000859">
    <property type="entry name" value="CUB_dom"/>
</dbReference>
<dbReference type="FunFam" id="2.60.120.200:FF:000128">
    <property type="entry name" value="enteropeptidase isoform X2"/>
    <property type="match status" value="1"/>
</dbReference>
<dbReference type="Ensembl" id="ENSSLDT00000029210.1">
    <property type="protein sequence ID" value="ENSSLDP00000028367.1"/>
    <property type="gene ID" value="ENSSLDG00000021895.1"/>
</dbReference>
<organism evidence="21 22">
    <name type="scientific">Seriola lalandi dorsalis</name>
    <dbReference type="NCBI Taxonomy" id="1841481"/>
    <lineage>
        <taxon>Eukaryota</taxon>
        <taxon>Metazoa</taxon>
        <taxon>Chordata</taxon>
        <taxon>Craniata</taxon>
        <taxon>Vertebrata</taxon>
        <taxon>Euteleostomi</taxon>
        <taxon>Actinopterygii</taxon>
        <taxon>Neopterygii</taxon>
        <taxon>Teleostei</taxon>
        <taxon>Neoteleostei</taxon>
        <taxon>Acanthomorphata</taxon>
        <taxon>Carangaria</taxon>
        <taxon>Carangiformes</taxon>
        <taxon>Carangidae</taxon>
        <taxon>Seriola</taxon>
    </lineage>
</organism>
<evidence type="ECO:0000313" key="22">
    <source>
        <dbReference type="Proteomes" id="UP000261360"/>
    </source>
</evidence>
<dbReference type="InterPro" id="IPR036772">
    <property type="entry name" value="SRCR-like_dom_sf"/>
</dbReference>
<dbReference type="PANTHER" id="PTHR24252:SF16">
    <property type="entry name" value="TRANSMEMBRANE SERINE PROTEASE 15"/>
    <property type="match status" value="1"/>
</dbReference>
<dbReference type="SMART" id="SM00042">
    <property type="entry name" value="CUB"/>
    <property type="match status" value="2"/>
</dbReference>
<feature type="disulfide bond" evidence="13">
    <location>
        <begin position="659"/>
        <end position="677"/>
    </location>
</feature>
<dbReference type="InterPro" id="IPR001190">
    <property type="entry name" value="SRCR"/>
</dbReference>
<feature type="domain" description="CUB" evidence="17">
    <location>
        <begin position="225"/>
        <end position="335"/>
    </location>
</feature>
<dbReference type="SMART" id="SM00192">
    <property type="entry name" value="LDLa"/>
    <property type="match status" value="2"/>
</dbReference>
<evidence type="ECO:0000256" key="16">
    <source>
        <dbReference type="SAM" id="Phobius"/>
    </source>
</evidence>
<dbReference type="SUPFAM" id="SSF49899">
    <property type="entry name" value="Concanavalin A-like lectins/glucanases"/>
    <property type="match status" value="1"/>
</dbReference>
<dbReference type="PRINTS" id="PR00722">
    <property type="entry name" value="CHYMOTRYPSIN"/>
</dbReference>
<dbReference type="GO" id="GO:0016020">
    <property type="term" value="C:membrane"/>
    <property type="evidence" value="ECO:0007669"/>
    <property type="project" value="UniProtKB-SubCell"/>
</dbReference>
<dbReference type="InterPro" id="IPR036364">
    <property type="entry name" value="SEA_dom_sf"/>
</dbReference>
<dbReference type="PROSITE" id="PS00135">
    <property type="entry name" value="TRYPSIN_SER"/>
    <property type="match status" value="1"/>
</dbReference>
<feature type="region of interest" description="Disordered" evidence="15">
    <location>
        <begin position="152"/>
        <end position="181"/>
    </location>
</feature>
<evidence type="ECO:0000259" key="19">
    <source>
        <dbReference type="PROSITE" id="PS50060"/>
    </source>
</evidence>
<keyword evidence="4 16" id="KW-0812">Transmembrane</keyword>
<evidence type="ECO:0000256" key="2">
    <source>
        <dbReference type="ARBA" id="ARBA00009931"/>
    </source>
</evidence>
<keyword evidence="5" id="KW-0677">Repeat</keyword>
<keyword evidence="7 14" id="KW-0720">Serine protease</keyword>
<dbReference type="CDD" id="cd00041">
    <property type="entry name" value="CUB"/>
    <property type="match status" value="2"/>
</dbReference>
<dbReference type="STRING" id="1841481.ENSSLDP00000028367"/>
<keyword evidence="22" id="KW-1185">Reference proteome</keyword>
<evidence type="ECO:0000256" key="11">
    <source>
        <dbReference type="ARBA" id="ARBA00023157"/>
    </source>
</evidence>
<feature type="disulfide bond" evidence="13">
    <location>
        <begin position="671"/>
        <end position="686"/>
    </location>
</feature>
<evidence type="ECO:0000256" key="6">
    <source>
        <dbReference type="ARBA" id="ARBA00022801"/>
    </source>
</evidence>
<dbReference type="PROSITE" id="PS00134">
    <property type="entry name" value="TRYPSIN_HIS"/>
    <property type="match status" value="1"/>
</dbReference>
<evidence type="ECO:0000256" key="13">
    <source>
        <dbReference type="PROSITE-ProRule" id="PRU00124"/>
    </source>
</evidence>
<dbReference type="Gene3D" id="2.60.120.290">
    <property type="entry name" value="Spermadhesin, CUB domain"/>
    <property type="match status" value="2"/>
</dbReference>
<evidence type="ECO:0000259" key="17">
    <source>
        <dbReference type="PROSITE" id="PS01180"/>
    </source>
</evidence>
<dbReference type="PROSITE" id="PS50240">
    <property type="entry name" value="TRYPSIN_DOM"/>
    <property type="match status" value="1"/>
</dbReference>
<dbReference type="FunFam" id="2.60.120.290:FF:000005">
    <property type="entry name" value="Procollagen C-endopeptidase enhancer 1"/>
    <property type="match status" value="1"/>
</dbReference>
<dbReference type="PROSITE" id="PS50060">
    <property type="entry name" value="MAM_2"/>
    <property type="match status" value="1"/>
</dbReference>
<evidence type="ECO:0000256" key="5">
    <source>
        <dbReference type="ARBA" id="ARBA00022737"/>
    </source>
</evidence>
<evidence type="ECO:0000256" key="10">
    <source>
        <dbReference type="ARBA" id="ARBA00023136"/>
    </source>
</evidence>
<reference evidence="21" key="1">
    <citation type="submission" date="2025-08" db="UniProtKB">
        <authorList>
            <consortium name="Ensembl"/>
        </authorList>
    </citation>
    <scope>IDENTIFICATION</scope>
</reference>
<feature type="domain" description="CUB" evidence="17">
    <location>
        <begin position="533"/>
        <end position="643"/>
    </location>
</feature>
<evidence type="ECO:0000256" key="3">
    <source>
        <dbReference type="ARBA" id="ARBA00022670"/>
    </source>
</evidence>
<feature type="domain" description="Peptidase S1" evidence="20">
    <location>
        <begin position="788"/>
        <end position="1022"/>
    </location>
</feature>
<evidence type="ECO:0000256" key="14">
    <source>
        <dbReference type="RuleBase" id="RU363034"/>
    </source>
</evidence>
<evidence type="ECO:0000256" key="12">
    <source>
        <dbReference type="ARBA" id="ARBA00023180"/>
    </source>
</evidence>
<dbReference type="Pfam" id="PF01390">
    <property type="entry name" value="SEA"/>
    <property type="match status" value="1"/>
</dbReference>
<dbReference type="AlphaFoldDB" id="A0A3B4YFH9"/>
<dbReference type="PROSITE" id="PS50024">
    <property type="entry name" value="SEA"/>
    <property type="match status" value="1"/>
</dbReference>
<dbReference type="InterPro" id="IPR009003">
    <property type="entry name" value="Peptidase_S1_PA"/>
</dbReference>
<dbReference type="GeneTree" id="ENSGT00940000164655"/>
<proteinExistence type="inferred from homology"/>
<dbReference type="Gene3D" id="3.30.70.960">
    <property type="entry name" value="SEA domain"/>
    <property type="match status" value="1"/>
</dbReference>
<dbReference type="SMART" id="SM00137">
    <property type="entry name" value="MAM"/>
    <property type="match status" value="1"/>
</dbReference>
<comment type="similarity">
    <text evidence="2">Belongs to the DMBT1 family.</text>
</comment>
<dbReference type="Pfam" id="PF00089">
    <property type="entry name" value="Trypsin"/>
    <property type="match status" value="1"/>
</dbReference>
<comment type="caution">
    <text evidence="13">Lacks conserved residue(s) required for the propagation of feature annotation.</text>
</comment>
<evidence type="ECO:0000259" key="18">
    <source>
        <dbReference type="PROSITE" id="PS50024"/>
    </source>
</evidence>
<reference evidence="21" key="2">
    <citation type="submission" date="2025-09" db="UniProtKB">
        <authorList>
            <consortium name="Ensembl"/>
        </authorList>
    </citation>
    <scope>IDENTIFICATION</scope>
</reference>
<dbReference type="InterPro" id="IPR001254">
    <property type="entry name" value="Trypsin_dom"/>
</dbReference>
<dbReference type="CDD" id="cd06263">
    <property type="entry name" value="MAM"/>
    <property type="match status" value="1"/>
</dbReference>
<dbReference type="SUPFAM" id="SSF49854">
    <property type="entry name" value="Spermadhesin, CUB domain"/>
    <property type="match status" value="2"/>
</dbReference>
<dbReference type="InterPro" id="IPR013320">
    <property type="entry name" value="ConA-like_dom_sf"/>
</dbReference>
<dbReference type="Pfam" id="PF00629">
    <property type="entry name" value="MAM"/>
    <property type="match status" value="1"/>
</dbReference>
<name>A0A3B4YFH9_SERLL</name>
<dbReference type="PROSITE" id="PS50068">
    <property type="entry name" value="LDLRA_2"/>
    <property type="match status" value="2"/>
</dbReference>
<feature type="domain" description="SEA" evidence="18">
    <location>
        <begin position="39"/>
        <end position="153"/>
    </location>
</feature>
<dbReference type="FunFam" id="4.10.400.10:FF:000065">
    <property type="entry name" value="Transmembrane protease serine 7"/>
    <property type="match status" value="1"/>
</dbReference>
<dbReference type="FunFam" id="2.40.10.10:FF:000003">
    <property type="entry name" value="Transmembrane serine protease 3"/>
    <property type="match status" value="1"/>
</dbReference>
<feature type="disulfide bond" evidence="13">
    <location>
        <begin position="652"/>
        <end position="664"/>
    </location>
</feature>
<evidence type="ECO:0000313" key="21">
    <source>
        <dbReference type="Ensembl" id="ENSSLDP00000028367.1"/>
    </source>
</evidence>
<evidence type="ECO:0000256" key="15">
    <source>
        <dbReference type="SAM" id="MobiDB-lite"/>
    </source>
</evidence>
<dbReference type="PROSITE" id="PS01209">
    <property type="entry name" value="LDLRA_1"/>
    <property type="match status" value="2"/>
</dbReference>
<feature type="transmembrane region" description="Helical" evidence="16">
    <location>
        <begin position="12"/>
        <end position="34"/>
    </location>
</feature>
<keyword evidence="10 16" id="KW-0472">Membrane</keyword>
<dbReference type="PROSITE" id="PS01180">
    <property type="entry name" value="CUB"/>
    <property type="match status" value="2"/>
</dbReference>
<dbReference type="InterPro" id="IPR002172">
    <property type="entry name" value="LDrepeatLR_classA_rpt"/>
</dbReference>
<protein>
    <submittedName>
        <fullName evidence="21">Transmembrane serine protease 15</fullName>
    </submittedName>
</protein>
<dbReference type="GO" id="GO:0004252">
    <property type="term" value="F:serine-type endopeptidase activity"/>
    <property type="evidence" value="ECO:0007669"/>
    <property type="project" value="InterPro"/>
</dbReference>
<dbReference type="GO" id="GO:0009566">
    <property type="term" value="P:fertilization"/>
    <property type="evidence" value="ECO:0007669"/>
    <property type="project" value="UniProtKB-ARBA"/>
</dbReference>
<dbReference type="SUPFAM" id="SSF50494">
    <property type="entry name" value="Trypsin-like serine proteases"/>
    <property type="match status" value="1"/>
</dbReference>
<dbReference type="CDD" id="cd00190">
    <property type="entry name" value="Tryp_SPc"/>
    <property type="match status" value="1"/>
</dbReference>
<feature type="domain" description="MAM" evidence="19">
    <location>
        <begin position="346"/>
        <end position="512"/>
    </location>
</feature>
<evidence type="ECO:0000256" key="7">
    <source>
        <dbReference type="ARBA" id="ARBA00022825"/>
    </source>
</evidence>
<sequence>MKQRLSSLEFLLCVVSSLLLVCCVGLIVISWISLRPEGAVEPVVLSGRMVITEGAVFYEELRNRSSLIFKSLAFDVQQLVSKAFAHTELRLLYKSCQVLYFSRGSVAVTFDLWFYQLIDVKEAELLLGAGLQEVDSGGLVIDRSSIQITEKPDETTVTPETVTPGTVTPGTVTPTTGENRSVTCPPNKEACADRLMCVPIDRFCDGVDDCPDASDEGAARCATACDGQFVLRGPNGSFSSSDASESYNSSSECRWVIRVDRGLSVQISFHHFETEENVDTVKLYEGVGGVKRLTAELSGSAPPGTVWLLTDQSTVEFISDDVNNLSGFSATYRAANTSNLSNQQKLTCAFEQGMCFWRKQQDPDDGDWIRTSGSTFPPLTGPSVDHTLGNSSGFYIVTPLSPGQWLKSFRIYSLPLTLPTQPMCLSFWYHMFGEDVHHLRVLLLPLSRAQPEPAVSVVFQRDGNYGDNWNYGQVTLNLMTEARVVFEALKKGGMWNDIALDDITLTAAPCGPAPPEPTNVPPPTTTPPIPADCGGPFDLWEPNSTFSSPNYPQSYGNKAQCLWTLHAAEGNIQLHFLDFDVEATYDVVEVRDGAGPNSTLLAFLTGSDGPAHDLFSTTNQMTVWFFTDSSGHGRGFRANFTSGFDLGSPAPCAPGQFQCQTGSCIHANSQCNSVVDCPDASDEADCVVLQVNGSSRLRFQLVSTLFTVCADTWNPHLSDFTCQYLGYRSGEASLLPALPQDSPFTNVTVTSNGTLETTVSETCHSEKVISLNCDNQREYTHKHRVARVVGGANAAKGAWPWIVSLQWQGRHMCGATLIGRDWLLTAAHCVYGKNIHLQFWSAVLGLHAQTNMNSEDVQTRAVDRIVINRQYDRRSKQADIAMMHLQQPVNFTQTIQPVCLPAEGRDFAAGRKCFIAGWGRVAEQGSLPDVLQEAKVPLVVQDQCQRQLPEYTITSSMVCAGFPEGGVDSCQGDSGGPLMCLDDGHWTQIGVTSFGIGCGRPQSPGVYARVSAFFSWIAQTRRSPPSPPSHL</sequence>
<dbReference type="Gene3D" id="2.40.10.10">
    <property type="entry name" value="Trypsin-like serine proteases"/>
    <property type="match status" value="2"/>
</dbReference>
<dbReference type="InterPro" id="IPR001314">
    <property type="entry name" value="Peptidase_S1A"/>
</dbReference>